<dbReference type="Proteomes" id="UP000000417">
    <property type="component" value="Chromosome"/>
</dbReference>
<dbReference type="AlphaFoldDB" id="Q67JN8"/>
<dbReference type="EMBL" id="AP006840">
    <property type="protein sequence ID" value="BAD42112.1"/>
    <property type="molecule type" value="Genomic_DNA"/>
</dbReference>
<evidence type="ECO:0000313" key="3">
    <source>
        <dbReference type="Proteomes" id="UP000000417"/>
    </source>
</evidence>
<protein>
    <recommendedName>
        <fullName evidence="1">Putative Se/S carrier protein-like domain-containing protein</fullName>
    </recommendedName>
</protein>
<reference evidence="2 3" key="1">
    <citation type="journal article" date="2004" name="Nucleic Acids Res.">
        <title>Genome sequence of Symbiobacterium thermophilum, an uncultivable bacterium that depends on microbial commensalism.</title>
        <authorList>
            <person name="Ueda K."/>
            <person name="Yamashita A."/>
            <person name="Ishikawa J."/>
            <person name="Shimada M."/>
            <person name="Watsuji T."/>
            <person name="Morimura K."/>
            <person name="Ikeda H."/>
            <person name="Hattori M."/>
            <person name="Beppu T."/>
        </authorList>
    </citation>
    <scope>NUCLEOTIDE SEQUENCE [LARGE SCALE GENOMIC DNA]</scope>
    <source>
        <strain evidence="3">T / IAM 14863</strain>
    </source>
</reference>
<accession>Q67JN8</accession>
<feature type="domain" description="Putative Se/S carrier protein-like" evidence="1">
    <location>
        <begin position="10"/>
        <end position="76"/>
    </location>
</feature>
<dbReference type="HOGENOM" id="CLU_167443_0_0_9"/>
<sequence length="79" mass="8654">MPRGRDGMDYGVALFHTTSMALKAEQRLKAAGLAVKLIPTPRQFSSDCGFALRFAWADCARVEELLRTGGVETAGLRRL</sequence>
<dbReference type="KEGG" id="sth:STH3130"/>
<dbReference type="Pfam" id="PF11823">
    <property type="entry name" value="Se_S_carrier"/>
    <property type="match status" value="1"/>
</dbReference>
<evidence type="ECO:0000313" key="2">
    <source>
        <dbReference type="EMBL" id="BAD42112.1"/>
    </source>
</evidence>
<evidence type="ECO:0000259" key="1">
    <source>
        <dbReference type="Pfam" id="PF11823"/>
    </source>
</evidence>
<dbReference type="InterPro" id="IPR021778">
    <property type="entry name" value="Se/S_carrier-like"/>
</dbReference>
<gene>
    <name evidence="2" type="ordered locus">STH3130</name>
</gene>
<keyword evidence="3" id="KW-1185">Reference proteome</keyword>
<dbReference type="STRING" id="292459.STH3130"/>
<name>Q67JN8_SYMTH</name>
<proteinExistence type="predicted"/>
<organism evidence="2 3">
    <name type="scientific">Symbiobacterium thermophilum (strain DSM 24528 / JCM 14929 / IAM 14863 / T)</name>
    <dbReference type="NCBI Taxonomy" id="292459"/>
    <lineage>
        <taxon>Bacteria</taxon>
        <taxon>Bacillati</taxon>
        <taxon>Bacillota</taxon>
        <taxon>Clostridia</taxon>
        <taxon>Eubacteriales</taxon>
        <taxon>Symbiobacteriaceae</taxon>
        <taxon>Symbiobacterium</taxon>
    </lineage>
</organism>